<gene>
    <name evidence="2" type="ORF">LJ725_06740</name>
</gene>
<dbReference type="RefSeq" id="WP_230550161.1">
    <property type="nucleotide sequence ID" value="NZ_JAJISD010000002.1"/>
</dbReference>
<evidence type="ECO:0000256" key="1">
    <source>
        <dbReference type="SAM" id="MobiDB-lite"/>
    </source>
</evidence>
<keyword evidence="3" id="KW-1185">Reference proteome</keyword>
<evidence type="ECO:0000313" key="2">
    <source>
        <dbReference type="EMBL" id="MCC8428653.1"/>
    </source>
</evidence>
<accession>A0ABS8KRF6</accession>
<evidence type="ECO:0000313" key="3">
    <source>
        <dbReference type="Proteomes" id="UP001198862"/>
    </source>
</evidence>
<dbReference type="EMBL" id="JAJISD010000002">
    <property type="protein sequence ID" value="MCC8428653.1"/>
    <property type="molecule type" value="Genomic_DNA"/>
</dbReference>
<sequence>MQVHEIVTEPLRLAGLSRHECRERAPALLALVGLAPEHGTRYEGASRGRTGRSAWPAP</sequence>
<reference evidence="2 3" key="1">
    <citation type="submission" date="2021-11" db="EMBL/GenBank/DDBJ databases">
        <authorList>
            <person name="Lee D.-H."/>
            <person name="Kim S.-B."/>
        </authorList>
    </citation>
    <scope>NUCLEOTIDE SEQUENCE [LARGE SCALE GENOMIC DNA]</scope>
    <source>
        <strain evidence="2 3">KCTC 52223</strain>
    </source>
</reference>
<protein>
    <submittedName>
        <fullName evidence="2">Uncharacterized protein</fullName>
    </submittedName>
</protein>
<feature type="region of interest" description="Disordered" evidence="1">
    <location>
        <begin position="39"/>
        <end position="58"/>
    </location>
</feature>
<organism evidence="2 3">
    <name type="scientific">Reyranella aquatilis</name>
    <dbReference type="NCBI Taxonomy" id="2035356"/>
    <lineage>
        <taxon>Bacteria</taxon>
        <taxon>Pseudomonadati</taxon>
        <taxon>Pseudomonadota</taxon>
        <taxon>Alphaproteobacteria</taxon>
        <taxon>Hyphomicrobiales</taxon>
        <taxon>Reyranellaceae</taxon>
        <taxon>Reyranella</taxon>
    </lineage>
</organism>
<proteinExistence type="predicted"/>
<name>A0ABS8KRF6_9HYPH</name>
<dbReference type="Proteomes" id="UP001198862">
    <property type="component" value="Unassembled WGS sequence"/>
</dbReference>
<comment type="caution">
    <text evidence="2">The sequence shown here is derived from an EMBL/GenBank/DDBJ whole genome shotgun (WGS) entry which is preliminary data.</text>
</comment>